<evidence type="ECO:0000259" key="6">
    <source>
        <dbReference type="PROSITE" id="PS50127"/>
    </source>
</evidence>
<reference evidence="7" key="2">
    <citation type="submission" date="2013-10" db="EMBL/GenBank/DDBJ databases">
        <authorList>
            <person name="Aslett M."/>
        </authorList>
    </citation>
    <scope>NUCLEOTIDE SEQUENCE</scope>
    <source>
        <strain evidence="7">Houghton</strain>
    </source>
</reference>
<keyword evidence="2 4" id="KW-0833">Ubl conjugation pathway</keyword>
<dbReference type="InterPro" id="IPR000608">
    <property type="entry name" value="UBC"/>
</dbReference>
<evidence type="ECO:0000256" key="1">
    <source>
        <dbReference type="ARBA" id="ARBA00022679"/>
    </source>
</evidence>
<organism evidence="7 8">
    <name type="scientific">Eimeria acervulina</name>
    <name type="common">Coccidian parasite</name>
    <dbReference type="NCBI Taxonomy" id="5801"/>
    <lineage>
        <taxon>Eukaryota</taxon>
        <taxon>Sar</taxon>
        <taxon>Alveolata</taxon>
        <taxon>Apicomplexa</taxon>
        <taxon>Conoidasida</taxon>
        <taxon>Coccidia</taxon>
        <taxon>Eucoccidiorida</taxon>
        <taxon>Eimeriorina</taxon>
        <taxon>Eimeriidae</taxon>
        <taxon>Eimeria</taxon>
    </lineage>
</organism>
<dbReference type="Pfam" id="PF00179">
    <property type="entry name" value="UQ_con"/>
    <property type="match status" value="1"/>
</dbReference>
<dbReference type="InterPro" id="IPR016135">
    <property type="entry name" value="UBQ-conjugating_enzyme/RWD"/>
</dbReference>
<dbReference type="OMA" id="DHKSQYI"/>
<dbReference type="GO" id="GO:0005524">
    <property type="term" value="F:ATP binding"/>
    <property type="evidence" value="ECO:0007669"/>
    <property type="project" value="UniProtKB-UniRule"/>
</dbReference>
<dbReference type="OrthoDB" id="9984419at2759"/>
<accession>U6GD23</accession>
<dbReference type="RefSeq" id="XP_013252198.1">
    <property type="nucleotide sequence ID" value="XM_013396744.1"/>
</dbReference>
<evidence type="ECO:0000313" key="8">
    <source>
        <dbReference type="Proteomes" id="UP000018050"/>
    </source>
</evidence>
<keyword evidence="1" id="KW-0808">Transferase</keyword>
<protein>
    <submittedName>
        <fullName evidence="7">Ubiquitin-conjugating enzyme e2, putative</fullName>
    </submittedName>
</protein>
<dbReference type="PROSITE" id="PS50127">
    <property type="entry name" value="UBC_2"/>
    <property type="match status" value="1"/>
</dbReference>
<dbReference type="EMBL" id="HG670669">
    <property type="protein sequence ID" value="CDI77452.1"/>
    <property type="molecule type" value="Genomic_DNA"/>
</dbReference>
<feature type="compositionally biased region" description="Low complexity" evidence="5">
    <location>
        <begin position="153"/>
        <end position="190"/>
    </location>
</feature>
<comment type="similarity">
    <text evidence="4">Belongs to the ubiquitin-conjugating enzyme family.</text>
</comment>
<dbReference type="SUPFAM" id="SSF54495">
    <property type="entry name" value="UBC-like"/>
    <property type="match status" value="1"/>
</dbReference>
<keyword evidence="4" id="KW-0547">Nucleotide-binding</keyword>
<keyword evidence="4" id="KW-0067">ATP-binding</keyword>
<evidence type="ECO:0000313" key="7">
    <source>
        <dbReference type="EMBL" id="CDI77452.1"/>
    </source>
</evidence>
<evidence type="ECO:0000256" key="3">
    <source>
        <dbReference type="PROSITE-ProRule" id="PRU10133"/>
    </source>
</evidence>
<dbReference type="PROSITE" id="PS00183">
    <property type="entry name" value="UBC_1"/>
    <property type="match status" value="1"/>
</dbReference>
<feature type="domain" description="UBC core" evidence="6">
    <location>
        <begin position="4"/>
        <end position="150"/>
    </location>
</feature>
<feature type="region of interest" description="Disordered" evidence="5">
    <location>
        <begin position="152"/>
        <end position="224"/>
    </location>
</feature>
<dbReference type="CDD" id="cd23790">
    <property type="entry name" value="UBCc_UBE2A_2B"/>
    <property type="match status" value="1"/>
</dbReference>
<proteinExistence type="inferred from homology"/>
<evidence type="ECO:0000256" key="4">
    <source>
        <dbReference type="RuleBase" id="RU362109"/>
    </source>
</evidence>
<dbReference type="Gene3D" id="3.10.110.10">
    <property type="entry name" value="Ubiquitin Conjugating Enzyme"/>
    <property type="match status" value="1"/>
</dbReference>
<feature type="active site" description="Glycyl thioester intermediate" evidence="3">
    <location>
        <position position="88"/>
    </location>
</feature>
<dbReference type="GeneID" id="25270541"/>
<evidence type="ECO:0000256" key="2">
    <source>
        <dbReference type="ARBA" id="ARBA00022786"/>
    </source>
</evidence>
<keyword evidence="8" id="KW-1185">Reference proteome</keyword>
<reference evidence="7" key="1">
    <citation type="submission" date="2013-10" db="EMBL/GenBank/DDBJ databases">
        <title>Genomic analysis of the causative agents of coccidiosis in chickens.</title>
        <authorList>
            <person name="Reid A.J."/>
            <person name="Blake D."/>
            <person name="Billington K."/>
            <person name="Browne H."/>
            <person name="Dunn M."/>
            <person name="Hung S."/>
            <person name="Kawahara F."/>
            <person name="Miranda-Saavedra D."/>
            <person name="Mourier T."/>
            <person name="Nagra H."/>
            <person name="Otto T.D."/>
            <person name="Rawlings N."/>
            <person name="Sanchez A."/>
            <person name="Sanders M."/>
            <person name="Subramaniam C."/>
            <person name="Tay Y."/>
            <person name="Dear P."/>
            <person name="Doerig C."/>
            <person name="Gruber A."/>
            <person name="Parkinson J."/>
            <person name="Shirley M."/>
            <person name="Wan K.L."/>
            <person name="Berriman M."/>
            <person name="Tomley F."/>
            <person name="Pain A."/>
        </authorList>
    </citation>
    <scope>NUCLEOTIDE SEQUENCE</scope>
    <source>
        <strain evidence="7">Houghton</strain>
    </source>
</reference>
<dbReference type="GO" id="GO:0016740">
    <property type="term" value="F:transferase activity"/>
    <property type="evidence" value="ECO:0007669"/>
    <property type="project" value="UniProtKB-KW"/>
</dbReference>
<dbReference type="InterPro" id="IPR050113">
    <property type="entry name" value="Ub_conjugating_enzyme"/>
</dbReference>
<dbReference type="FunFam" id="3.10.110.10:FF:000054">
    <property type="entry name" value="Ubiquitin-conjugating enzyme E2"/>
    <property type="match status" value="1"/>
</dbReference>
<name>U6GD23_EIMAC</name>
<dbReference type="SMART" id="SM00212">
    <property type="entry name" value="UBCc"/>
    <property type="match status" value="1"/>
</dbReference>
<dbReference type="InterPro" id="IPR023313">
    <property type="entry name" value="UBQ-conjugating_AS"/>
</dbReference>
<dbReference type="AlphaFoldDB" id="U6GD23"/>
<dbReference type="VEuPathDB" id="ToxoDB:EAH_00024710"/>
<dbReference type="Proteomes" id="UP000018050">
    <property type="component" value="Unassembled WGS sequence"/>
</dbReference>
<gene>
    <name evidence="7" type="ORF">EAH_00024710</name>
</gene>
<sequence>MASHARKRLIRDFRKLQSDPPFGVSGAPVQNDIMRWHAVIFGPEDTPWEGGTFQLELKFTNDYPNKPPHVRFLSKLFHPNVYNDGNICLDILQSQWSPIYDISAILTSIQSLLSDPNPSSPANQEAARLYAENRREYNRRVQQCATESLKTVGAPDADASGAASSAAADIPSGAPNSASADPAAAPDGSGMAEGGAPEAVQQQQTESGEAQPRGEEGQGGGAAP</sequence>
<dbReference type="PANTHER" id="PTHR24067">
    <property type="entry name" value="UBIQUITIN-CONJUGATING ENZYME E2"/>
    <property type="match status" value="1"/>
</dbReference>
<evidence type="ECO:0000256" key="5">
    <source>
        <dbReference type="SAM" id="MobiDB-lite"/>
    </source>
</evidence>